<dbReference type="EMBL" id="CP000481">
    <property type="protein sequence ID" value="ABK51791.1"/>
    <property type="molecule type" value="Genomic_DNA"/>
</dbReference>
<dbReference type="Pfam" id="PF05949">
    <property type="entry name" value="DUF881"/>
    <property type="match status" value="1"/>
</dbReference>
<dbReference type="InParanoid" id="A0LQT1"/>
<dbReference type="GO" id="GO:0005886">
    <property type="term" value="C:plasma membrane"/>
    <property type="evidence" value="ECO:0007669"/>
    <property type="project" value="TreeGrafter"/>
</dbReference>
<dbReference type="OrthoDB" id="3214641at2"/>
<evidence type="ECO:0008006" key="7">
    <source>
        <dbReference type="Google" id="ProtNLM"/>
    </source>
</evidence>
<dbReference type="KEGG" id="ace:Acel_0015"/>
<keyword evidence="4" id="KW-0732">Signal</keyword>
<dbReference type="Proteomes" id="UP000008221">
    <property type="component" value="Chromosome"/>
</dbReference>
<dbReference type="InterPro" id="IPR010273">
    <property type="entry name" value="DUF881"/>
</dbReference>
<evidence type="ECO:0000256" key="2">
    <source>
        <dbReference type="SAM" id="Coils"/>
    </source>
</evidence>
<protein>
    <recommendedName>
        <fullName evidence="7">DUF881 domain-containing protein</fullName>
    </recommendedName>
</protein>
<evidence type="ECO:0000313" key="5">
    <source>
        <dbReference type="EMBL" id="ABK51791.1"/>
    </source>
</evidence>
<dbReference type="PANTHER" id="PTHR37313:SF4">
    <property type="entry name" value="CONSERVED MEMBRANE PROTEIN-RELATED"/>
    <property type="match status" value="1"/>
</dbReference>
<dbReference type="RefSeq" id="WP_011718855.1">
    <property type="nucleotide sequence ID" value="NC_008578.1"/>
</dbReference>
<feature type="chain" id="PRO_5002627361" description="DUF881 domain-containing protein" evidence="4">
    <location>
        <begin position="32"/>
        <end position="263"/>
    </location>
</feature>
<reference evidence="5 6" key="1">
    <citation type="journal article" date="2009" name="Genome Res.">
        <title>Complete genome of the cellulolytic thermophile Acidothermus cellulolyticus 11B provides insights into its ecophysiological and evolutionary adaptations.</title>
        <authorList>
            <person name="Barabote R.D."/>
            <person name="Xie G."/>
            <person name="Leu D.H."/>
            <person name="Normand P."/>
            <person name="Necsulea A."/>
            <person name="Daubin V."/>
            <person name="Medigue C."/>
            <person name="Adney W.S."/>
            <person name="Xu X.C."/>
            <person name="Lapidus A."/>
            <person name="Parales R.E."/>
            <person name="Detter C."/>
            <person name="Pujic P."/>
            <person name="Bruce D."/>
            <person name="Lavire C."/>
            <person name="Challacombe J.F."/>
            <person name="Brettin T.S."/>
            <person name="Berry A.M."/>
        </authorList>
    </citation>
    <scope>NUCLEOTIDE SEQUENCE [LARGE SCALE GENOMIC DNA]</scope>
    <source>
        <strain evidence="6">ATCC 43068 / DSM 8971 / 11B</strain>
    </source>
</reference>
<evidence type="ECO:0000256" key="1">
    <source>
        <dbReference type="ARBA" id="ARBA00009108"/>
    </source>
</evidence>
<dbReference type="PANTHER" id="PTHR37313">
    <property type="entry name" value="UPF0749 PROTEIN RV1825"/>
    <property type="match status" value="1"/>
</dbReference>
<feature type="region of interest" description="Disordered" evidence="3">
    <location>
        <begin position="242"/>
        <end position="263"/>
    </location>
</feature>
<dbReference type="HOGENOM" id="CLU_040273_2_0_11"/>
<dbReference type="STRING" id="351607.Acel_0015"/>
<evidence type="ECO:0000256" key="3">
    <source>
        <dbReference type="SAM" id="MobiDB-lite"/>
    </source>
</evidence>
<sequence length="263" mass="27462">MRRTTGWRVGVPVVAALAGLLFATSATTAHGADLRVIGRSDLADLVARMQRTVNGETKKLAALQQRVRDLTDQAARTDGRVAQLRTAADELAGSVGLRPETGPGLIVTLDDAPPLRGAAANAVPPDYLVVHQQDIQAVVNALWAGGARAISLQGKRLVATSAVRCVGNTLLLEGVVYSPPYVIAAVGDPDRLRAALDADPNVTIYRQYVAAYHLGYQVRTAQHLTVPAYDGSLTLVHAAVLPPQTGGQPPRTPAAPLAGGSSP</sequence>
<dbReference type="eggNOG" id="COG3879">
    <property type="taxonomic scope" value="Bacteria"/>
</dbReference>
<comment type="similarity">
    <text evidence="1">Belongs to the UPF0749 family.</text>
</comment>
<dbReference type="AlphaFoldDB" id="A0LQT1"/>
<keyword evidence="2" id="KW-0175">Coiled coil</keyword>
<organism evidence="5 6">
    <name type="scientific">Acidothermus cellulolyticus (strain ATCC 43068 / DSM 8971 / 11B)</name>
    <dbReference type="NCBI Taxonomy" id="351607"/>
    <lineage>
        <taxon>Bacteria</taxon>
        <taxon>Bacillati</taxon>
        <taxon>Actinomycetota</taxon>
        <taxon>Actinomycetes</taxon>
        <taxon>Acidothermales</taxon>
        <taxon>Acidothermaceae</taxon>
        <taxon>Acidothermus</taxon>
    </lineage>
</organism>
<dbReference type="FunCoup" id="A0LQT1">
    <property type="interactions" value="1"/>
</dbReference>
<feature type="signal peptide" evidence="4">
    <location>
        <begin position="1"/>
        <end position="31"/>
    </location>
</feature>
<accession>A0LQT1</accession>
<proteinExistence type="inferred from homology"/>
<dbReference type="Gene3D" id="3.30.70.1880">
    <property type="entry name" value="Protein of unknown function DUF881"/>
    <property type="match status" value="1"/>
</dbReference>
<feature type="coiled-coil region" evidence="2">
    <location>
        <begin position="46"/>
        <end position="80"/>
    </location>
</feature>
<gene>
    <name evidence="5" type="ordered locus">Acel_0015</name>
</gene>
<keyword evidence="6" id="KW-1185">Reference proteome</keyword>
<name>A0LQT1_ACIC1</name>
<evidence type="ECO:0000256" key="4">
    <source>
        <dbReference type="SAM" id="SignalP"/>
    </source>
</evidence>
<evidence type="ECO:0000313" key="6">
    <source>
        <dbReference type="Proteomes" id="UP000008221"/>
    </source>
</evidence>